<dbReference type="GO" id="GO:0005829">
    <property type="term" value="C:cytosol"/>
    <property type="evidence" value="ECO:0007669"/>
    <property type="project" value="TreeGrafter"/>
</dbReference>
<reference evidence="3 4" key="1">
    <citation type="submission" date="2018-08" db="EMBL/GenBank/DDBJ databases">
        <title>Recombination of ecologically and evolutionarily significant loci maintains genetic cohesion in the Pseudomonas syringae species complex.</title>
        <authorList>
            <person name="Dillon M."/>
            <person name="Thakur S."/>
            <person name="Almeida R.N.D."/>
            <person name="Weir B.S."/>
            <person name="Guttman D.S."/>
        </authorList>
    </citation>
    <scope>NUCLEOTIDE SEQUENCE [LARGE SCALE GENOMIC DNA]</scope>
    <source>
        <strain evidence="3 4">ICMP 19074</strain>
    </source>
</reference>
<sequence>MSELPSRPASRIVRAAEAAPWIDGYAFVEAAHRQARSVRENSAQWLEQARAEGFERARQEGAEQVAALLAQASVGVDRYLAGLENELAELALGIARQVLGEMDDRERLLRCTAQALSAFRQDQALTLYVPLAEVEGLRQQLGHAPLALKALKALKALSIVGDDQLQAGQARLGGPAGSVELGLDAQLDNLRRALLPLAEGDSL</sequence>
<dbReference type="RefSeq" id="WP_017701085.1">
    <property type="nucleotide sequence ID" value="NZ_RBRB01000416.1"/>
</dbReference>
<keyword evidence="2" id="KW-0653">Protein transport</keyword>
<comment type="caution">
    <text evidence="3">The sequence shown here is derived from an EMBL/GenBank/DDBJ whole genome shotgun (WGS) entry which is preliminary data.</text>
</comment>
<evidence type="ECO:0000313" key="3">
    <source>
        <dbReference type="EMBL" id="RMQ24191.1"/>
    </source>
</evidence>
<organism evidence="3 4">
    <name type="scientific">Pseudomonas syringae pv. actinidiae</name>
    <dbReference type="NCBI Taxonomy" id="103796"/>
    <lineage>
        <taxon>Bacteria</taxon>
        <taxon>Pseudomonadati</taxon>
        <taxon>Pseudomonadota</taxon>
        <taxon>Gammaproteobacteria</taxon>
        <taxon>Pseudomonadales</taxon>
        <taxon>Pseudomonadaceae</taxon>
        <taxon>Pseudomonas</taxon>
        <taxon>Pseudomonas syringae</taxon>
    </lineage>
</organism>
<evidence type="ECO:0000256" key="2">
    <source>
        <dbReference type="ARBA" id="ARBA00022927"/>
    </source>
</evidence>
<name>A0A3M4K615_PSESF</name>
<dbReference type="PANTHER" id="PTHR34982:SF1">
    <property type="entry name" value="FLAGELLAR ASSEMBLY PROTEIN FLIH"/>
    <property type="match status" value="1"/>
</dbReference>
<dbReference type="InterPro" id="IPR051472">
    <property type="entry name" value="T3SS_Stator/FliH"/>
</dbReference>
<accession>A0A3M4K615</accession>
<dbReference type="AlphaFoldDB" id="A0A3M4K615"/>
<dbReference type="PANTHER" id="PTHR34982">
    <property type="entry name" value="YOP PROTEINS TRANSLOCATION PROTEIN L"/>
    <property type="match status" value="1"/>
</dbReference>
<dbReference type="InterPro" id="IPR010586">
    <property type="entry name" value="T3SS_stator_protein"/>
</dbReference>
<dbReference type="Proteomes" id="UP000273140">
    <property type="component" value="Unassembled WGS sequence"/>
</dbReference>
<protein>
    <submittedName>
        <fullName evidence="3">Type III secretion component</fullName>
    </submittedName>
</protein>
<evidence type="ECO:0000313" key="4">
    <source>
        <dbReference type="Proteomes" id="UP000273140"/>
    </source>
</evidence>
<evidence type="ECO:0000256" key="1">
    <source>
        <dbReference type="ARBA" id="ARBA00022448"/>
    </source>
</evidence>
<dbReference type="Pfam" id="PF06635">
    <property type="entry name" value="T3SS_SCTL"/>
    <property type="match status" value="1"/>
</dbReference>
<dbReference type="GO" id="GO:0015031">
    <property type="term" value="P:protein transport"/>
    <property type="evidence" value="ECO:0007669"/>
    <property type="project" value="UniProtKB-KW"/>
</dbReference>
<keyword evidence="1" id="KW-0813">Transport</keyword>
<proteinExistence type="predicted"/>
<dbReference type="EMBL" id="RBRB01000416">
    <property type="protein sequence ID" value="RMQ24191.1"/>
    <property type="molecule type" value="Genomic_DNA"/>
</dbReference>
<gene>
    <name evidence="3" type="ORF">ALQ07_01918</name>
</gene>